<evidence type="ECO:0000259" key="5">
    <source>
        <dbReference type="Pfam" id="PF25455"/>
    </source>
</evidence>
<evidence type="ECO:0000256" key="2">
    <source>
        <dbReference type="ARBA" id="ARBA00022946"/>
    </source>
</evidence>
<evidence type="ECO:0000256" key="1">
    <source>
        <dbReference type="ARBA" id="ARBA00004173"/>
    </source>
</evidence>
<dbReference type="GO" id="GO:0016226">
    <property type="term" value="P:iron-sulfur cluster assembly"/>
    <property type="evidence" value="ECO:0007669"/>
    <property type="project" value="TreeGrafter"/>
</dbReference>
<dbReference type="Gene3D" id="3.30.1360.120">
    <property type="entry name" value="Probable tRNA modification gtpase trme, domain 1"/>
    <property type="match status" value="1"/>
</dbReference>
<dbReference type="InterPro" id="IPR006222">
    <property type="entry name" value="GCVT_N"/>
</dbReference>
<feature type="domain" description="CAF17 C-terminal" evidence="5">
    <location>
        <begin position="293"/>
        <end position="366"/>
    </location>
</feature>
<comment type="caution">
    <text evidence="6">The sequence shown here is derived from an EMBL/GenBank/DDBJ whole genome shotgun (WGS) entry which is preliminary data.</text>
</comment>
<dbReference type="NCBIfam" id="TIGR03317">
    <property type="entry name" value="ygfZ_signature"/>
    <property type="match status" value="1"/>
</dbReference>
<keyword evidence="7" id="KW-1185">Reference proteome</keyword>
<evidence type="ECO:0000313" key="6">
    <source>
        <dbReference type="EMBL" id="CAL4181698.1"/>
    </source>
</evidence>
<dbReference type="SUPFAM" id="SSF103025">
    <property type="entry name" value="Folate-binding domain"/>
    <property type="match status" value="1"/>
</dbReference>
<feature type="non-terminal residue" evidence="6">
    <location>
        <position position="375"/>
    </location>
</feature>
<name>A0AAV2SG72_MEGNR</name>
<dbReference type="GO" id="GO:0005759">
    <property type="term" value="C:mitochondrial matrix"/>
    <property type="evidence" value="ECO:0007669"/>
    <property type="project" value="TreeGrafter"/>
</dbReference>
<dbReference type="PANTHER" id="PTHR22602">
    <property type="entry name" value="TRANSFERASE CAF17, MITOCHONDRIAL-RELATED"/>
    <property type="match status" value="1"/>
</dbReference>
<dbReference type="PANTHER" id="PTHR22602:SF0">
    <property type="entry name" value="TRANSFERASE CAF17, MITOCHONDRIAL-RELATED"/>
    <property type="match status" value="1"/>
</dbReference>
<dbReference type="AlphaFoldDB" id="A0AAV2SG72"/>
<evidence type="ECO:0008006" key="8">
    <source>
        <dbReference type="Google" id="ProtNLM"/>
    </source>
</evidence>
<dbReference type="Proteomes" id="UP001497623">
    <property type="component" value="Unassembled WGS sequence"/>
</dbReference>
<proteinExistence type="predicted"/>
<sequence>MTIKKIPMFGQKMFNTSRLIIQHKFHISQYFRKPVSRICNRLCSSSLEIRSSHSLVGEPCNERSIIKVEGKEASPFLQGLVTNDMNHLEDGAVSMYSFILNTQGRVLFDVVIYKKNDETFLLECDGKVSNSLAKHLKIYKVRRKLKIDCVDDDYQTWSIFEPEIDEKSITEVDMESLYINPKAESESVLSITGDVEDTIITRDPRMKYLGHRLILPKSKTVTDVISDVQPSTDGLYRVLRYKLGVGEGSTEIPTTKCLPLEGNCDYLHGVSFHKGCYIGQELTARTFHTGVVRKRYMPLIFKGDISNIEYDAIVTNEKGKSVGKIRAFEGSVGIGLMRIAECLKAQNLLVKGSDISLTTFKPAWWPIEASKERMN</sequence>
<accession>A0AAV2SG72</accession>
<evidence type="ECO:0000259" key="4">
    <source>
        <dbReference type="Pfam" id="PF01571"/>
    </source>
</evidence>
<reference evidence="6 7" key="1">
    <citation type="submission" date="2024-05" db="EMBL/GenBank/DDBJ databases">
        <authorList>
            <person name="Wallberg A."/>
        </authorList>
    </citation>
    <scope>NUCLEOTIDE SEQUENCE [LARGE SCALE GENOMIC DNA]</scope>
</reference>
<dbReference type="InterPro" id="IPR057460">
    <property type="entry name" value="CAF17_C"/>
</dbReference>
<evidence type="ECO:0000256" key="3">
    <source>
        <dbReference type="ARBA" id="ARBA00023128"/>
    </source>
</evidence>
<dbReference type="InterPro" id="IPR017703">
    <property type="entry name" value="YgfZ/GCV_T_CS"/>
</dbReference>
<comment type="subcellular location">
    <subcellularLocation>
        <location evidence="1">Mitochondrion</location>
    </subcellularLocation>
</comment>
<keyword evidence="3" id="KW-0496">Mitochondrion</keyword>
<dbReference type="Pfam" id="PF25455">
    <property type="entry name" value="Beta-barrel_CAF17_C"/>
    <property type="match status" value="1"/>
</dbReference>
<feature type="domain" description="GCVT N-terminal" evidence="4">
    <location>
        <begin position="66"/>
        <end position="159"/>
    </location>
</feature>
<protein>
    <recommendedName>
        <fullName evidence="8">Aminomethyltransferase folate-binding domain-containing protein</fullName>
    </recommendedName>
</protein>
<evidence type="ECO:0000313" key="7">
    <source>
        <dbReference type="Proteomes" id="UP001497623"/>
    </source>
</evidence>
<dbReference type="InterPro" id="IPR027266">
    <property type="entry name" value="TrmE/GcvT-like"/>
</dbReference>
<dbReference type="EMBL" id="CAXKWB010059216">
    <property type="protein sequence ID" value="CAL4181698.1"/>
    <property type="molecule type" value="Genomic_DNA"/>
</dbReference>
<gene>
    <name evidence="6" type="ORF">MNOR_LOCUS35449</name>
</gene>
<keyword evidence="2" id="KW-0809">Transit peptide</keyword>
<dbReference type="InterPro" id="IPR045179">
    <property type="entry name" value="YgfZ/GcvT"/>
</dbReference>
<organism evidence="6 7">
    <name type="scientific">Meganyctiphanes norvegica</name>
    <name type="common">Northern krill</name>
    <name type="synonym">Thysanopoda norvegica</name>
    <dbReference type="NCBI Taxonomy" id="48144"/>
    <lineage>
        <taxon>Eukaryota</taxon>
        <taxon>Metazoa</taxon>
        <taxon>Ecdysozoa</taxon>
        <taxon>Arthropoda</taxon>
        <taxon>Crustacea</taxon>
        <taxon>Multicrustacea</taxon>
        <taxon>Malacostraca</taxon>
        <taxon>Eumalacostraca</taxon>
        <taxon>Eucarida</taxon>
        <taxon>Euphausiacea</taxon>
        <taxon>Euphausiidae</taxon>
        <taxon>Meganyctiphanes</taxon>
    </lineage>
</organism>
<dbReference type="Pfam" id="PF01571">
    <property type="entry name" value="GCV_T"/>
    <property type="match status" value="1"/>
</dbReference>